<reference evidence="1 2" key="1">
    <citation type="submission" date="2019-05" db="EMBL/GenBank/DDBJ databases">
        <title>Another draft genome of Portunus trituberculatus and its Hox gene families provides insights of decapod evolution.</title>
        <authorList>
            <person name="Jeong J.-H."/>
            <person name="Song I."/>
            <person name="Kim S."/>
            <person name="Choi T."/>
            <person name="Kim D."/>
            <person name="Ryu S."/>
            <person name="Kim W."/>
        </authorList>
    </citation>
    <scope>NUCLEOTIDE SEQUENCE [LARGE SCALE GENOMIC DNA]</scope>
    <source>
        <tissue evidence="1">Muscle</tissue>
    </source>
</reference>
<organism evidence="1 2">
    <name type="scientific">Portunus trituberculatus</name>
    <name type="common">Swimming crab</name>
    <name type="synonym">Neptunus trituberculatus</name>
    <dbReference type="NCBI Taxonomy" id="210409"/>
    <lineage>
        <taxon>Eukaryota</taxon>
        <taxon>Metazoa</taxon>
        <taxon>Ecdysozoa</taxon>
        <taxon>Arthropoda</taxon>
        <taxon>Crustacea</taxon>
        <taxon>Multicrustacea</taxon>
        <taxon>Malacostraca</taxon>
        <taxon>Eumalacostraca</taxon>
        <taxon>Eucarida</taxon>
        <taxon>Decapoda</taxon>
        <taxon>Pleocyemata</taxon>
        <taxon>Brachyura</taxon>
        <taxon>Eubrachyura</taxon>
        <taxon>Portunoidea</taxon>
        <taxon>Portunidae</taxon>
        <taxon>Portuninae</taxon>
        <taxon>Portunus</taxon>
    </lineage>
</organism>
<dbReference type="EMBL" id="VSRR010018272">
    <property type="protein sequence ID" value="MPC61174.1"/>
    <property type="molecule type" value="Genomic_DNA"/>
</dbReference>
<dbReference type="Proteomes" id="UP000324222">
    <property type="component" value="Unassembled WGS sequence"/>
</dbReference>
<gene>
    <name evidence="1" type="ORF">E2C01_055237</name>
</gene>
<sequence length="46" mass="5049">MIPGRDTNSIMHSVHRWVSDMETVIIPGKISKIPPQVPAIGRGKTP</sequence>
<comment type="caution">
    <text evidence="1">The sequence shown here is derived from an EMBL/GenBank/DDBJ whole genome shotgun (WGS) entry which is preliminary data.</text>
</comment>
<proteinExistence type="predicted"/>
<evidence type="ECO:0000313" key="1">
    <source>
        <dbReference type="EMBL" id="MPC61174.1"/>
    </source>
</evidence>
<evidence type="ECO:0000313" key="2">
    <source>
        <dbReference type="Proteomes" id="UP000324222"/>
    </source>
</evidence>
<dbReference type="AlphaFoldDB" id="A0A5B7GX45"/>
<protein>
    <submittedName>
        <fullName evidence="1">Uncharacterized protein</fullName>
    </submittedName>
</protein>
<accession>A0A5B7GX45</accession>
<name>A0A5B7GX45_PORTR</name>
<keyword evidence="2" id="KW-1185">Reference proteome</keyword>